<dbReference type="OrthoDB" id="2690153at2759"/>
<dbReference type="InterPro" id="IPR050641">
    <property type="entry name" value="RIFMO-like"/>
</dbReference>
<dbReference type="RefSeq" id="XP_024338564.1">
    <property type="nucleotide sequence ID" value="XM_024485819.1"/>
</dbReference>
<dbReference type="AlphaFoldDB" id="A0A1X6MZU7"/>
<feature type="domain" description="FAD-binding" evidence="5">
    <location>
        <begin position="8"/>
        <end position="355"/>
    </location>
</feature>
<dbReference type="EMBL" id="KZ110598">
    <property type="protein sequence ID" value="OSX61770.1"/>
    <property type="molecule type" value="Genomic_DNA"/>
</dbReference>
<keyword evidence="3" id="KW-0274">FAD</keyword>
<dbReference type="Gene3D" id="3.50.50.60">
    <property type="entry name" value="FAD/NAD(P)-binding domain"/>
    <property type="match status" value="1"/>
</dbReference>
<keyword evidence="2" id="KW-0285">Flavoprotein</keyword>
<dbReference type="Gene3D" id="3.30.70.2450">
    <property type="match status" value="1"/>
</dbReference>
<dbReference type="PANTHER" id="PTHR43004">
    <property type="entry name" value="TRK SYSTEM POTASSIUM UPTAKE PROTEIN"/>
    <property type="match status" value="1"/>
</dbReference>
<organism evidence="6 7">
    <name type="scientific">Postia placenta MAD-698-R-SB12</name>
    <dbReference type="NCBI Taxonomy" id="670580"/>
    <lineage>
        <taxon>Eukaryota</taxon>
        <taxon>Fungi</taxon>
        <taxon>Dikarya</taxon>
        <taxon>Basidiomycota</taxon>
        <taxon>Agaricomycotina</taxon>
        <taxon>Agaricomycetes</taxon>
        <taxon>Polyporales</taxon>
        <taxon>Adustoporiaceae</taxon>
        <taxon>Rhodonia</taxon>
    </lineage>
</organism>
<dbReference type="InterPro" id="IPR002938">
    <property type="entry name" value="FAD-bd"/>
</dbReference>
<dbReference type="SUPFAM" id="SSF51905">
    <property type="entry name" value="FAD/NAD(P)-binding domain"/>
    <property type="match status" value="1"/>
</dbReference>
<accession>A0A1X6MZU7</accession>
<proteinExistence type="predicted"/>
<gene>
    <name evidence="6" type="ORF">POSPLADRAFT_1145652</name>
</gene>
<dbReference type="Gene3D" id="3.40.30.120">
    <property type="match status" value="1"/>
</dbReference>
<evidence type="ECO:0000259" key="5">
    <source>
        <dbReference type="Pfam" id="PF01494"/>
    </source>
</evidence>
<dbReference type="Pfam" id="PF01494">
    <property type="entry name" value="FAD_binding_3"/>
    <property type="match status" value="1"/>
</dbReference>
<evidence type="ECO:0000313" key="6">
    <source>
        <dbReference type="EMBL" id="OSX61770.1"/>
    </source>
</evidence>
<reference evidence="6 7" key="1">
    <citation type="submission" date="2017-04" db="EMBL/GenBank/DDBJ databases">
        <title>Genome Sequence of the Model Brown-Rot Fungus Postia placenta SB12.</title>
        <authorList>
            <consortium name="DOE Joint Genome Institute"/>
            <person name="Gaskell J."/>
            <person name="Kersten P."/>
            <person name="Larrondo L.F."/>
            <person name="Canessa P."/>
            <person name="Martinez D."/>
            <person name="Hibbett D."/>
            <person name="Schmoll M."/>
            <person name="Kubicek C.P."/>
            <person name="Martinez A.T."/>
            <person name="Yadav J."/>
            <person name="Master E."/>
            <person name="Magnuson J.K."/>
            <person name="James T."/>
            <person name="Yaver D."/>
            <person name="Berka R."/>
            <person name="Labutti K."/>
            <person name="Lipzen A."/>
            <person name="Aerts A."/>
            <person name="Barry K."/>
            <person name="Henrissat B."/>
            <person name="Blanchette R."/>
            <person name="Grigoriev I."/>
            <person name="Cullen D."/>
        </authorList>
    </citation>
    <scope>NUCLEOTIDE SEQUENCE [LARGE SCALE GENOMIC DNA]</scope>
    <source>
        <strain evidence="6 7">MAD-698-R-SB12</strain>
    </source>
</reference>
<dbReference type="STRING" id="670580.A0A1X6MZU7"/>
<keyword evidence="4" id="KW-0560">Oxidoreductase</keyword>
<evidence type="ECO:0000256" key="4">
    <source>
        <dbReference type="ARBA" id="ARBA00023002"/>
    </source>
</evidence>
<dbReference type="GeneID" id="36330768"/>
<keyword evidence="7" id="KW-1185">Reference proteome</keyword>
<protein>
    <recommendedName>
        <fullName evidence="5">FAD-binding domain-containing protein</fullName>
    </recommendedName>
</protein>
<evidence type="ECO:0000256" key="3">
    <source>
        <dbReference type="ARBA" id="ARBA00022827"/>
    </source>
</evidence>
<dbReference type="PRINTS" id="PR00420">
    <property type="entry name" value="RNGMNOXGNASE"/>
</dbReference>
<dbReference type="PANTHER" id="PTHR43004:SF19">
    <property type="entry name" value="BINDING MONOOXYGENASE, PUTATIVE (JCVI)-RELATED"/>
    <property type="match status" value="1"/>
</dbReference>
<comment type="cofactor">
    <cofactor evidence="1">
        <name>FAD</name>
        <dbReference type="ChEBI" id="CHEBI:57692"/>
    </cofactor>
</comment>
<evidence type="ECO:0000256" key="2">
    <source>
        <dbReference type="ARBA" id="ARBA00022630"/>
    </source>
</evidence>
<dbReference type="InterPro" id="IPR036188">
    <property type="entry name" value="FAD/NAD-bd_sf"/>
</dbReference>
<evidence type="ECO:0000313" key="7">
    <source>
        <dbReference type="Proteomes" id="UP000194127"/>
    </source>
</evidence>
<evidence type="ECO:0000256" key="1">
    <source>
        <dbReference type="ARBA" id="ARBA00001974"/>
    </source>
</evidence>
<name>A0A1X6MZU7_9APHY</name>
<dbReference type="Proteomes" id="UP000194127">
    <property type="component" value="Unassembled WGS sequence"/>
</dbReference>
<dbReference type="GO" id="GO:0016709">
    <property type="term" value="F:oxidoreductase activity, acting on paired donors, with incorporation or reduction of molecular oxygen, NAD(P)H as one donor, and incorporation of one atom of oxygen"/>
    <property type="evidence" value="ECO:0007669"/>
    <property type="project" value="UniProtKB-ARBA"/>
</dbReference>
<sequence>MSATQPLPVLIIGAGPSGLVLALSLVQHGIQVRIIDRDQQFHIGQRGAGIQPRTLEAYNLLGVLPDIVSRGMDLLPLRFYKLPGGVEPSKTFNLFPLEEPTSSTPYINTRVLGQAKAEKVLREHLATYGCHVERGTELSSFEQDVDHVVSHLVKRDGDEEVAETVICRWLVGTDGAKGIVRKHLGLTFLGEALAGQIVFGEIVVKNLTRDYWHCWGEFGSKTAILRPTEDDEIYNFIVSGNIDLQKIYEDYDTLVQTLKEISDRQDLIFGEIKFKSNYSPNVRMVHKFSEGRVFVAGDAAHVHSPTGGQGMNSSVQDALNLGWKLALVELGFASESILSTYTEERLPVISHMLKETTTLLHATINEKADGGDISQGWARPRDLKMLGVNYRWSSIVLDERHLQQTSGKEKPLIDAYGTNTSDGLHAGDRAPDAPGLAVVETGNIGSETTSLFRIFSSTRHTVLVLSSNGDEIAAVLGLAKKLPPRFVRTVVVLPQDSAPLPAASGADVVCIDQDGHGHTGYSAGTEGATVAVVRPDGVVGALLGGATGVEAYFRNVFLNVKA</sequence>
<dbReference type="GO" id="GO:0071949">
    <property type="term" value="F:FAD binding"/>
    <property type="evidence" value="ECO:0007669"/>
    <property type="project" value="InterPro"/>
</dbReference>